<dbReference type="InterPro" id="IPR001374">
    <property type="entry name" value="R3H_dom"/>
</dbReference>
<organism evidence="3 4">
    <name type="scientific">Lineolata rhizophorae</name>
    <dbReference type="NCBI Taxonomy" id="578093"/>
    <lineage>
        <taxon>Eukaryota</taxon>
        <taxon>Fungi</taxon>
        <taxon>Dikarya</taxon>
        <taxon>Ascomycota</taxon>
        <taxon>Pezizomycotina</taxon>
        <taxon>Dothideomycetes</taxon>
        <taxon>Dothideomycetes incertae sedis</taxon>
        <taxon>Lineolatales</taxon>
        <taxon>Lineolataceae</taxon>
        <taxon>Lineolata</taxon>
    </lineage>
</organism>
<dbReference type="Gene3D" id="3.30.1370.50">
    <property type="entry name" value="R3H-like domain"/>
    <property type="match status" value="1"/>
</dbReference>
<dbReference type="GO" id="GO:0006012">
    <property type="term" value="P:galactose metabolic process"/>
    <property type="evidence" value="ECO:0007669"/>
    <property type="project" value="TreeGrafter"/>
</dbReference>
<dbReference type="OrthoDB" id="278430at2759"/>
<dbReference type="SMART" id="SM00393">
    <property type="entry name" value="R3H"/>
    <property type="match status" value="1"/>
</dbReference>
<dbReference type="PANTHER" id="PTHR15672">
    <property type="entry name" value="CAMP-REGULATED PHOSPHOPROTEIN 21 RELATED R3H DOMAIN CONTAINING PROTEIN"/>
    <property type="match status" value="1"/>
</dbReference>
<evidence type="ECO:0000313" key="4">
    <source>
        <dbReference type="Proteomes" id="UP000799766"/>
    </source>
</evidence>
<dbReference type="GO" id="GO:0003676">
    <property type="term" value="F:nucleic acid binding"/>
    <property type="evidence" value="ECO:0007669"/>
    <property type="project" value="UniProtKB-UniRule"/>
</dbReference>
<accession>A0A6A6PC22</accession>
<dbReference type="InterPro" id="IPR036867">
    <property type="entry name" value="R3H_dom_sf"/>
</dbReference>
<dbReference type="Pfam" id="PF01424">
    <property type="entry name" value="R3H"/>
    <property type="match status" value="1"/>
</dbReference>
<keyword evidence="1" id="KW-0597">Phosphoprotein</keyword>
<reference evidence="3" key="1">
    <citation type="journal article" date="2020" name="Stud. Mycol.">
        <title>101 Dothideomycetes genomes: a test case for predicting lifestyles and emergence of pathogens.</title>
        <authorList>
            <person name="Haridas S."/>
            <person name="Albert R."/>
            <person name="Binder M."/>
            <person name="Bloem J."/>
            <person name="Labutti K."/>
            <person name="Salamov A."/>
            <person name="Andreopoulos B."/>
            <person name="Baker S."/>
            <person name="Barry K."/>
            <person name="Bills G."/>
            <person name="Bluhm B."/>
            <person name="Cannon C."/>
            <person name="Castanera R."/>
            <person name="Culley D."/>
            <person name="Daum C."/>
            <person name="Ezra D."/>
            <person name="Gonzalez J."/>
            <person name="Henrissat B."/>
            <person name="Kuo A."/>
            <person name="Liang C."/>
            <person name="Lipzen A."/>
            <person name="Lutzoni F."/>
            <person name="Magnuson J."/>
            <person name="Mondo S."/>
            <person name="Nolan M."/>
            <person name="Ohm R."/>
            <person name="Pangilinan J."/>
            <person name="Park H.-J."/>
            <person name="Ramirez L."/>
            <person name="Alfaro M."/>
            <person name="Sun H."/>
            <person name="Tritt A."/>
            <person name="Yoshinaga Y."/>
            <person name="Zwiers L.-H."/>
            <person name="Turgeon B."/>
            <person name="Goodwin S."/>
            <person name="Spatafora J."/>
            <person name="Crous P."/>
            <person name="Grigoriev I."/>
        </authorList>
    </citation>
    <scope>NUCLEOTIDE SEQUENCE</scope>
    <source>
        <strain evidence="3">ATCC 16933</strain>
    </source>
</reference>
<gene>
    <name evidence="3" type="ORF">BDY21DRAFT_278217</name>
</gene>
<protein>
    <submittedName>
        <fullName evidence="3">Single-stranded nucleic acid binding R3H</fullName>
    </submittedName>
</protein>
<dbReference type="AlphaFoldDB" id="A0A6A6PC22"/>
<dbReference type="EMBL" id="MU001671">
    <property type="protein sequence ID" value="KAF2461531.1"/>
    <property type="molecule type" value="Genomic_DNA"/>
</dbReference>
<dbReference type="PROSITE" id="PS51061">
    <property type="entry name" value="R3H"/>
    <property type="match status" value="1"/>
</dbReference>
<sequence length="98" mass="10934">MAAPGTVVAAGEAEPGKPDVQLLEALFSPRDRLFVLKLEQDIIDFINNSNESKLDLPSCNSFYRMLAHRLATYYSLEHPTDDSLKAVRLLKRGPISDM</sequence>
<name>A0A6A6PC22_9PEZI</name>
<evidence type="ECO:0000256" key="1">
    <source>
        <dbReference type="ARBA" id="ARBA00022553"/>
    </source>
</evidence>
<dbReference type="Proteomes" id="UP000799766">
    <property type="component" value="Unassembled WGS sequence"/>
</dbReference>
<dbReference type="InterPro" id="IPR051937">
    <property type="entry name" value="R3H_domain_containing"/>
</dbReference>
<feature type="domain" description="R3H" evidence="2">
    <location>
        <begin position="32"/>
        <end position="95"/>
    </location>
</feature>
<dbReference type="SUPFAM" id="SSF82708">
    <property type="entry name" value="R3H domain"/>
    <property type="match status" value="1"/>
</dbReference>
<keyword evidence="4" id="KW-1185">Reference proteome</keyword>
<dbReference type="PANTHER" id="PTHR15672:SF8">
    <property type="entry name" value="PROTEIN ENCORE"/>
    <property type="match status" value="1"/>
</dbReference>
<proteinExistence type="predicted"/>
<dbReference type="CDD" id="cd02642">
    <property type="entry name" value="R3H_encore_like"/>
    <property type="match status" value="1"/>
</dbReference>
<evidence type="ECO:0000313" key="3">
    <source>
        <dbReference type="EMBL" id="KAF2461531.1"/>
    </source>
</evidence>
<evidence type="ECO:0000259" key="2">
    <source>
        <dbReference type="PROSITE" id="PS51061"/>
    </source>
</evidence>